<dbReference type="Pfam" id="PF07264">
    <property type="entry name" value="EI24"/>
    <property type="match status" value="1"/>
</dbReference>
<evidence type="ECO:0008006" key="8">
    <source>
        <dbReference type="Google" id="ProtNLM"/>
    </source>
</evidence>
<protein>
    <recommendedName>
        <fullName evidence="8">CysZ protein</fullName>
    </recommendedName>
</protein>
<proteinExistence type="predicted"/>
<dbReference type="Proteomes" id="UP000248659">
    <property type="component" value="Unassembled WGS sequence"/>
</dbReference>
<comment type="caution">
    <text evidence="6">The sequence shown here is derived from an EMBL/GenBank/DDBJ whole genome shotgun (WGS) entry which is preliminary data.</text>
</comment>
<evidence type="ECO:0000256" key="1">
    <source>
        <dbReference type="ARBA" id="ARBA00004141"/>
    </source>
</evidence>
<keyword evidence="2 5" id="KW-0812">Transmembrane</keyword>
<comment type="subcellular location">
    <subcellularLocation>
        <location evidence="1">Membrane</location>
        <topology evidence="1">Multi-pass membrane protein</topology>
    </subcellularLocation>
</comment>
<feature type="transmembrane region" description="Helical" evidence="5">
    <location>
        <begin position="25"/>
        <end position="50"/>
    </location>
</feature>
<evidence type="ECO:0000313" key="6">
    <source>
        <dbReference type="EMBL" id="RAP41030.1"/>
    </source>
</evidence>
<feature type="transmembrane region" description="Helical" evidence="5">
    <location>
        <begin position="70"/>
        <end position="99"/>
    </location>
</feature>
<keyword evidence="3 5" id="KW-1133">Transmembrane helix</keyword>
<evidence type="ECO:0000256" key="2">
    <source>
        <dbReference type="ARBA" id="ARBA00022692"/>
    </source>
</evidence>
<reference evidence="6 7" key="1">
    <citation type="submission" date="2017-01" db="EMBL/GenBank/DDBJ databases">
        <title>Genome sequence of Rhodovulum viride JA756.</title>
        <authorList>
            <person name="Lakshmi K.V."/>
            <person name="Tushar L.D."/>
            <person name="Sasikala C."/>
            <person name="Venkataramana C."/>
        </authorList>
    </citation>
    <scope>NUCLEOTIDE SEQUENCE [LARGE SCALE GENOMIC DNA]</scope>
    <source>
        <strain evidence="6 7">JA756</strain>
    </source>
</reference>
<feature type="transmembrane region" description="Helical" evidence="5">
    <location>
        <begin position="192"/>
        <end position="208"/>
    </location>
</feature>
<feature type="transmembrane region" description="Helical" evidence="5">
    <location>
        <begin position="156"/>
        <end position="171"/>
    </location>
</feature>
<evidence type="ECO:0000256" key="5">
    <source>
        <dbReference type="SAM" id="Phobius"/>
    </source>
</evidence>
<dbReference type="EMBL" id="MUAV01000013">
    <property type="protein sequence ID" value="RAP41030.1"/>
    <property type="molecule type" value="Genomic_DNA"/>
</dbReference>
<organism evidence="6 7">
    <name type="scientific">Rhodovulum viride</name>
    <dbReference type="NCBI Taxonomy" id="1231134"/>
    <lineage>
        <taxon>Bacteria</taxon>
        <taxon>Pseudomonadati</taxon>
        <taxon>Pseudomonadota</taxon>
        <taxon>Alphaproteobacteria</taxon>
        <taxon>Rhodobacterales</taxon>
        <taxon>Paracoccaceae</taxon>
        <taxon>Rhodovulum</taxon>
    </lineage>
</organism>
<evidence type="ECO:0000313" key="7">
    <source>
        <dbReference type="Proteomes" id="UP000248659"/>
    </source>
</evidence>
<evidence type="ECO:0000256" key="4">
    <source>
        <dbReference type="ARBA" id="ARBA00023136"/>
    </source>
</evidence>
<evidence type="ECO:0000256" key="3">
    <source>
        <dbReference type="ARBA" id="ARBA00022989"/>
    </source>
</evidence>
<dbReference type="InterPro" id="IPR059112">
    <property type="entry name" value="CysZ/EI24"/>
</dbReference>
<sequence>MGVRMILTAFLKTLGQIGDRAFRRVLFLGVGLSVLLLAAIYAVIFVLIGWLVPDSFTLPWIGEIHWVDEILSGASFLLMIVMSVFLMVPVASAFTGIFLDDVAEAVEARHYPTLPPVAPIPVFDQIRDSLGFLGVVLAVNLVALVLYFFVGPFAPFLFWAVNGFLLGREYFQMAAMRRLGRQGARNLRRRHGATIFVAGLLMAVPLSLPLVNLVIPILGAAVFTHLVNRLIVARPATA</sequence>
<name>A0ABX9DHG5_9RHOB</name>
<keyword evidence="4 5" id="KW-0472">Membrane</keyword>
<feature type="transmembrane region" description="Helical" evidence="5">
    <location>
        <begin position="130"/>
        <end position="150"/>
    </location>
</feature>
<gene>
    <name evidence="6" type="ORF">BYZ73_12600</name>
</gene>
<accession>A0ABX9DHG5</accession>
<keyword evidence="7" id="KW-1185">Reference proteome</keyword>